<organism evidence="7 8">
    <name type="scientific">Jannaschia faecimaris</name>
    <dbReference type="NCBI Taxonomy" id="1244108"/>
    <lineage>
        <taxon>Bacteria</taxon>
        <taxon>Pseudomonadati</taxon>
        <taxon>Pseudomonadota</taxon>
        <taxon>Alphaproteobacteria</taxon>
        <taxon>Rhodobacterales</taxon>
        <taxon>Roseobacteraceae</taxon>
        <taxon>Jannaschia</taxon>
    </lineage>
</organism>
<evidence type="ECO:0000313" key="8">
    <source>
        <dbReference type="Proteomes" id="UP000198914"/>
    </source>
</evidence>
<feature type="region of interest" description="Disordered" evidence="5">
    <location>
        <begin position="57"/>
        <end position="101"/>
    </location>
</feature>
<keyword evidence="3" id="KW-0963">Cytoplasm</keyword>
<dbReference type="GO" id="GO:0003681">
    <property type="term" value="F:bent DNA binding"/>
    <property type="evidence" value="ECO:0007669"/>
    <property type="project" value="TreeGrafter"/>
</dbReference>
<evidence type="ECO:0000256" key="5">
    <source>
        <dbReference type="SAM" id="MobiDB-lite"/>
    </source>
</evidence>
<dbReference type="AlphaFoldDB" id="A0A1H3SXP4"/>
<dbReference type="STRING" id="1244108.SAMN05444004_11437"/>
<comment type="similarity">
    <text evidence="2">Belongs to the histone-like protein H-NS family.</text>
</comment>
<name>A0A1H3SXP4_9RHOB</name>
<comment type="subcellular location">
    <subcellularLocation>
        <location evidence="1">Cytoplasm</location>
        <location evidence="1">Nucleoid</location>
    </subcellularLocation>
</comment>
<evidence type="ECO:0000259" key="6">
    <source>
        <dbReference type="SMART" id="SM00528"/>
    </source>
</evidence>
<dbReference type="PANTHER" id="PTHR38097">
    <property type="match status" value="1"/>
</dbReference>
<dbReference type="EMBL" id="FNPX01000014">
    <property type="protein sequence ID" value="SDZ42752.1"/>
    <property type="molecule type" value="Genomic_DNA"/>
</dbReference>
<keyword evidence="4 7" id="KW-0238">DNA-binding</keyword>
<dbReference type="PANTHER" id="PTHR38097:SF2">
    <property type="entry name" value="DNA-BINDING PROTEIN STPA"/>
    <property type="match status" value="1"/>
</dbReference>
<reference evidence="8" key="1">
    <citation type="submission" date="2016-10" db="EMBL/GenBank/DDBJ databases">
        <authorList>
            <person name="Varghese N."/>
            <person name="Submissions S."/>
        </authorList>
    </citation>
    <scope>NUCLEOTIDE SEQUENCE [LARGE SCALE GENOMIC DNA]</scope>
    <source>
        <strain evidence="8">DSM 100420</strain>
    </source>
</reference>
<gene>
    <name evidence="7" type="ORF">SAMN05444004_11437</name>
</gene>
<dbReference type="GO" id="GO:0001217">
    <property type="term" value="F:DNA-binding transcription repressor activity"/>
    <property type="evidence" value="ECO:0007669"/>
    <property type="project" value="TreeGrafter"/>
</dbReference>
<protein>
    <submittedName>
        <fullName evidence="7">DNA-binding protein H-NS</fullName>
    </submittedName>
</protein>
<dbReference type="InterPro" id="IPR027444">
    <property type="entry name" value="H-NS_C_dom"/>
</dbReference>
<evidence type="ECO:0000256" key="4">
    <source>
        <dbReference type="ARBA" id="ARBA00023125"/>
    </source>
</evidence>
<sequence>MNLDKMNKAELLELQKKVGAAVKNYDDRIRAEAQNKLEAMAKEMGFSLADFTGGKKGKATSAAPKYVHPENPGKTWSGRGRQPQWFKDAIDSGKKPEDLAI</sequence>
<evidence type="ECO:0000256" key="3">
    <source>
        <dbReference type="ARBA" id="ARBA00022490"/>
    </source>
</evidence>
<accession>A0A1H3SXP4</accession>
<feature type="domain" description="DNA-binding protein H-NS-like C-terminal" evidence="6">
    <location>
        <begin position="56"/>
        <end position="101"/>
    </location>
</feature>
<evidence type="ECO:0000256" key="2">
    <source>
        <dbReference type="ARBA" id="ARBA00010610"/>
    </source>
</evidence>
<dbReference type="SMART" id="SM00528">
    <property type="entry name" value="HNS"/>
    <property type="match status" value="1"/>
</dbReference>
<dbReference type="GO" id="GO:0005829">
    <property type="term" value="C:cytosol"/>
    <property type="evidence" value="ECO:0007669"/>
    <property type="project" value="TreeGrafter"/>
</dbReference>
<dbReference type="Gene3D" id="4.10.430.10">
    <property type="entry name" value="Histone-like protein H-NS, C-terminal domain"/>
    <property type="match status" value="1"/>
</dbReference>
<dbReference type="GO" id="GO:0003680">
    <property type="term" value="F:minor groove of adenine-thymine-rich DNA binding"/>
    <property type="evidence" value="ECO:0007669"/>
    <property type="project" value="TreeGrafter"/>
</dbReference>
<evidence type="ECO:0000256" key="1">
    <source>
        <dbReference type="ARBA" id="ARBA00004453"/>
    </source>
</evidence>
<dbReference type="GO" id="GO:0032993">
    <property type="term" value="C:protein-DNA complex"/>
    <property type="evidence" value="ECO:0007669"/>
    <property type="project" value="TreeGrafter"/>
</dbReference>
<feature type="compositionally biased region" description="Basic and acidic residues" evidence="5">
    <location>
        <begin position="88"/>
        <end position="101"/>
    </location>
</feature>
<dbReference type="Proteomes" id="UP000198914">
    <property type="component" value="Unassembled WGS sequence"/>
</dbReference>
<dbReference type="OrthoDB" id="5297879at2"/>
<dbReference type="GO" id="GO:0009295">
    <property type="term" value="C:nucleoid"/>
    <property type="evidence" value="ECO:0007669"/>
    <property type="project" value="UniProtKB-SubCell"/>
</dbReference>
<dbReference type="InterPro" id="IPR037150">
    <property type="entry name" value="H-NS_C_dom_sf"/>
</dbReference>
<dbReference type="Pfam" id="PF00816">
    <property type="entry name" value="Histone_HNS"/>
    <property type="match status" value="1"/>
</dbReference>
<dbReference type="RefSeq" id="WP_092647012.1">
    <property type="nucleotide sequence ID" value="NZ_FNPX01000014.1"/>
</dbReference>
<evidence type="ECO:0000313" key="7">
    <source>
        <dbReference type="EMBL" id="SDZ42752.1"/>
    </source>
</evidence>
<dbReference type="GO" id="GO:0000976">
    <property type="term" value="F:transcription cis-regulatory region binding"/>
    <property type="evidence" value="ECO:0007669"/>
    <property type="project" value="TreeGrafter"/>
</dbReference>
<dbReference type="SUPFAM" id="SSF81273">
    <property type="entry name" value="H-NS histone-like proteins"/>
    <property type="match status" value="1"/>
</dbReference>
<keyword evidence="8" id="KW-1185">Reference proteome</keyword>
<proteinExistence type="inferred from homology"/>